<dbReference type="GO" id="GO:0016620">
    <property type="term" value="F:oxidoreductase activity, acting on the aldehyde or oxo group of donors, NAD or NADP as acceptor"/>
    <property type="evidence" value="ECO:0007669"/>
    <property type="project" value="InterPro"/>
</dbReference>
<dbReference type="PANTHER" id="PTHR42986:SF1">
    <property type="entry name" value="BENZALDEHYDE DEHYDROGENASE YFMT"/>
    <property type="match status" value="1"/>
</dbReference>
<evidence type="ECO:0000256" key="2">
    <source>
        <dbReference type="ARBA" id="ARBA00023002"/>
    </source>
</evidence>
<dbReference type="FunFam" id="3.40.605.10:FF:000063">
    <property type="entry name" value="Succinate-semialdehyde dehydrogenase, mitochondrial"/>
    <property type="match status" value="1"/>
</dbReference>
<dbReference type="Pfam" id="PF00171">
    <property type="entry name" value="Aldedh"/>
    <property type="match status" value="1"/>
</dbReference>
<comment type="similarity">
    <text evidence="1">Belongs to the aldehyde dehydrogenase family.</text>
</comment>
<reference evidence="5 6" key="1">
    <citation type="submission" date="2018-05" db="EMBL/GenBank/DDBJ databases">
        <title>Pararhodobacter marina sp. nov., isolated from deep-sea water of the Indian Ocean.</title>
        <authorList>
            <person name="Lai Q.Sr."/>
            <person name="Liu X."/>
            <person name="Shao Z."/>
        </authorList>
    </citation>
    <scope>NUCLEOTIDE SEQUENCE [LARGE SCALE GENOMIC DNA]</scope>
    <source>
        <strain evidence="5 6">CIC4N-9</strain>
    </source>
</reference>
<dbReference type="AlphaFoldDB" id="A0A2U2CI44"/>
<dbReference type="InterPro" id="IPR016163">
    <property type="entry name" value="Ald_DH_C"/>
</dbReference>
<dbReference type="InterPro" id="IPR015590">
    <property type="entry name" value="Aldehyde_DH_dom"/>
</dbReference>
<sequence>MRDTPAPIKLRGQYIGGRWIPAARSFADINPSTGALWAEAPDGTRADAAAAIEAAHAAFPDWAAMKFTERAHMMHKISDVWERRAPDFIAAVQAEGGGWYGKGAFEAHYVTEVFRSAAAICYQPLGEVLPSEYGKFSSAVRSPMGVISVISPWNFPGVLTARGFAFALAAGNTIVLKPSEDTPFIGGLWFAEVLEEAGVPPGVFNVVTCSREGVAAMGDEMIEHPFVKGISFTGSTPVGRAIAAKAGAHLKKACVELGGKDSLIILDDADMDRATQAANFGSFMHQGQICMSVEKVLVQEAIYQPFLEQFAARAARLKVGDTADRNNVIGPLINDRQVARVKAQLDDAIAKGAQVVTGGGINGRFVEPTILTGVTPDMLVYRDETFGPVVPVIPFRTDDEAIALNNDTEYGLSAGIITQDEARALAMARKLETGMCHVNCSSVNDEPHVPFGGSKASGLGRHGGRWSIETFTETRWITLDRGGRPYPPVF</sequence>
<evidence type="ECO:0000256" key="3">
    <source>
        <dbReference type="ARBA" id="ARBA00023027"/>
    </source>
</evidence>
<keyword evidence="2" id="KW-0560">Oxidoreductase</keyword>
<keyword evidence="6" id="KW-1185">Reference proteome</keyword>
<name>A0A2U2CI44_9RHOB</name>
<comment type="caution">
    <text evidence="5">The sequence shown here is derived from an EMBL/GenBank/DDBJ whole genome shotgun (WGS) entry which is preliminary data.</text>
</comment>
<dbReference type="OrthoDB" id="9812625at2"/>
<dbReference type="InterPro" id="IPR016162">
    <property type="entry name" value="Ald_DH_N"/>
</dbReference>
<evidence type="ECO:0000313" key="6">
    <source>
        <dbReference type="Proteomes" id="UP000244940"/>
    </source>
</evidence>
<organism evidence="5 6">
    <name type="scientific">Pararhodobacter marinus</name>
    <dbReference type="NCBI Taxonomy" id="2184063"/>
    <lineage>
        <taxon>Bacteria</taxon>
        <taxon>Pseudomonadati</taxon>
        <taxon>Pseudomonadota</taxon>
        <taxon>Alphaproteobacteria</taxon>
        <taxon>Rhodobacterales</taxon>
        <taxon>Paracoccaceae</taxon>
        <taxon>Pararhodobacter</taxon>
    </lineage>
</organism>
<evidence type="ECO:0000259" key="4">
    <source>
        <dbReference type="Pfam" id="PF00171"/>
    </source>
</evidence>
<dbReference type="Gene3D" id="3.40.309.10">
    <property type="entry name" value="Aldehyde Dehydrogenase, Chain A, domain 2"/>
    <property type="match status" value="1"/>
</dbReference>
<dbReference type="Proteomes" id="UP000244940">
    <property type="component" value="Unassembled WGS sequence"/>
</dbReference>
<dbReference type="SUPFAM" id="SSF53720">
    <property type="entry name" value="ALDH-like"/>
    <property type="match status" value="1"/>
</dbReference>
<proteinExistence type="inferred from homology"/>
<dbReference type="FunFam" id="3.40.309.10:FF:000010">
    <property type="entry name" value="Gamma-aminobutyraldehyde dehydrogenase"/>
    <property type="match status" value="1"/>
</dbReference>
<dbReference type="GeneID" id="94363390"/>
<keyword evidence="3" id="KW-0520">NAD</keyword>
<accession>A0A2U2CI44</accession>
<dbReference type="RefSeq" id="WP_109531364.1">
    <property type="nucleotide sequence ID" value="NZ_CAXPUO010000052.1"/>
</dbReference>
<dbReference type="PANTHER" id="PTHR42986">
    <property type="entry name" value="BENZALDEHYDE DEHYDROGENASE YFMT"/>
    <property type="match status" value="1"/>
</dbReference>
<feature type="domain" description="Aldehyde dehydrogenase" evidence="4">
    <location>
        <begin position="19"/>
        <end position="477"/>
    </location>
</feature>
<dbReference type="Gene3D" id="3.40.605.10">
    <property type="entry name" value="Aldehyde Dehydrogenase, Chain A, domain 1"/>
    <property type="match status" value="1"/>
</dbReference>
<dbReference type="InterPro" id="IPR016161">
    <property type="entry name" value="Ald_DH/histidinol_DH"/>
</dbReference>
<dbReference type="EMBL" id="QEYD01000001">
    <property type="protein sequence ID" value="PWE31563.1"/>
    <property type="molecule type" value="Genomic_DNA"/>
</dbReference>
<protein>
    <submittedName>
        <fullName evidence="5">Aldehyde dehydrogenase</fullName>
    </submittedName>
</protein>
<evidence type="ECO:0000256" key="1">
    <source>
        <dbReference type="ARBA" id="ARBA00009986"/>
    </source>
</evidence>
<gene>
    <name evidence="5" type="ORF">C4N9_00670</name>
</gene>
<evidence type="ECO:0000313" key="5">
    <source>
        <dbReference type="EMBL" id="PWE31563.1"/>
    </source>
</evidence>